<name>A0A9E8ZC42_9CYAN</name>
<dbReference type="GO" id="GO:0016757">
    <property type="term" value="F:glycosyltransferase activity"/>
    <property type="evidence" value="ECO:0007669"/>
    <property type="project" value="UniProtKB-KW"/>
</dbReference>
<evidence type="ECO:0000259" key="1">
    <source>
        <dbReference type="Pfam" id="PF00535"/>
    </source>
</evidence>
<protein>
    <submittedName>
        <fullName evidence="2">Glycosyltransferase</fullName>
        <ecNumber evidence="2">2.4.-.-</ecNumber>
    </submittedName>
</protein>
<dbReference type="InterPro" id="IPR029044">
    <property type="entry name" value="Nucleotide-diphossugar_trans"/>
</dbReference>
<feature type="domain" description="Glycosyltransferase 2-like" evidence="1">
    <location>
        <begin position="9"/>
        <end position="170"/>
    </location>
</feature>
<dbReference type="EC" id="2.4.-.-" evidence="2"/>
<dbReference type="KEGG" id="tsin:OXH18_15220"/>
<dbReference type="SUPFAM" id="SSF53448">
    <property type="entry name" value="Nucleotide-diphospho-sugar transferases"/>
    <property type="match status" value="1"/>
</dbReference>
<reference evidence="2" key="1">
    <citation type="submission" date="2022-12" db="EMBL/GenBank/DDBJ databases">
        <title>Polyphasic identification of a Novel Hot-Spring Cyanobacterium Ocullathermofonsia sinensis gen nov. sp. nov. and Genomic Insights on its Adaptations to the Thermal Habitat.</title>
        <authorList>
            <person name="Daroch M."/>
            <person name="Tang J."/>
            <person name="Jiang Y."/>
        </authorList>
    </citation>
    <scope>NUCLEOTIDE SEQUENCE</scope>
    <source>
        <strain evidence="2">PKUAC-SCTA174</strain>
    </source>
</reference>
<evidence type="ECO:0000313" key="2">
    <source>
        <dbReference type="EMBL" id="WAL58530.1"/>
    </source>
</evidence>
<evidence type="ECO:0000313" key="3">
    <source>
        <dbReference type="Proteomes" id="UP001163152"/>
    </source>
</evidence>
<dbReference type="InterPro" id="IPR050834">
    <property type="entry name" value="Glycosyltransf_2"/>
</dbReference>
<dbReference type="EMBL" id="CP113797">
    <property type="protein sequence ID" value="WAL58530.1"/>
    <property type="molecule type" value="Genomic_DNA"/>
</dbReference>
<organism evidence="2 3">
    <name type="scientific">Thermocoleostomius sinensis A174</name>
    <dbReference type="NCBI Taxonomy" id="2016057"/>
    <lineage>
        <taxon>Bacteria</taxon>
        <taxon>Bacillati</taxon>
        <taxon>Cyanobacteriota</taxon>
        <taxon>Cyanophyceae</taxon>
        <taxon>Oculatellales</taxon>
        <taxon>Oculatellaceae</taxon>
        <taxon>Thermocoleostomius</taxon>
    </lineage>
</organism>
<keyword evidence="2" id="KW-0808">Transferase</keyword>
<dbReference type="InterPro" id="IPR001173">
    <property type="entry name" value="Glyco_trans_2-like"/>
</dbReference>
<proteinExistence type="predicted"/>
<dbReference type="PANTHER" id="PTHR43685">
    <property type="entry name" value="GLYCOSYLTRANSFERASE"/>
    <property type="match status" value="1"/>
</dbReference>
<gene>
    <name evidence="2" type="ORF">OXH18_15220</name>
</gene>
<keyword evidence="3" id="KW-1185">Reference proteome</keyword>
<accession>A0A9E8ZC42</accession>
<dbReference type="Gene3D" id="3.90.550.10">
    <property type="entry name" value="Spore Coat Polysaccharide Biosynthesis Protein SpsA, Chain A"/>
    <property type="match status" value="1"/>
</dbReference>
<dbReference type="PANTHER" id="PTHR43685:SF2">
    <property type="entry name" value="GLYCOSYLTRANSFERASE 2-LIKE DOMAIN-CONTAINING PROTEIN"/>
    <property type="match status" value="1"/>
</dbReference>
<dbReference type="AlphaFoldDB" id="A0A9E8ZC42"/>
<keyword evidence="2" id="KW-0328">Glycosyltransferase</keyword>
<sequence length="324" mass="37909">MNSLPEIDVVLLSWNRSQMTIETIKSILEQQGVNPKIWIVDQGSKREELQYLKAFIKPYSNIHITELDQNVGVPGGRNIGTYMGKAPYAVSIDNDAVFESNDALERVVEIFDSEPEIGVISFRIKNFYTGQDDELSWAFPKKLKENCESRFFATCFVGCGHAIRRNIFETVEGYDDALFFYWEETDFSYRVINLGYRLIYEPHISVLHKVSPEARISWENNRFYYLVRNAIYIDYKYYQQIPRVAIIALGYCTKGIFNFLPKQTVLGIIDGTKMCFSLKQRRNLSELNLTESSRQYIWQHNLRYRGSFWHRIRNEVLVSLPGHK</sequence>
<dbReference type="Proteomes" id="UP001163152">
    <property type="component" value="Chromosome"/>
</dbReference>
<dbReference type="RefSeq" id="WP_268607951.1">
    <property type="nucleotide sequence ID" value="NZ_CP113797.1"/>
</dbReference>
<dbReference type="Pfam" id="PF00535">
    <property type="entry name" value="Glycos_transf_2"/>
    <property type="match status" value="1"/>
</dbReference>